<dbReference type="InterPro" id="IPR036374">
    <property type="entry name" value="OxRdtase_Mopterin-bd_sf"/>
</dbReference>
<evidence type="ECO:0000313" key="4">
    <source>
        <dbReference type="Proteomes" id="UP000094296"/>
    </source>
</evidence>
<dbReference type="OrthoDB" id="9778777at2"/>
<gene>
    <name evidence="3" type="ORF">BHF68_11005</name>
</gene>
<comment type="caution">
    <text evidence="3">The sequence shown here is derived from an EMBL/GenBank/DDBJ whole genome shotgun (WGS) entry which is preliminary data.</text>
</comment>
<sequence>MNKKLTIAFTILLCLMMVFVACDQLEQSSTTPNNNQDDVTGGNGDPAVEQSDENLDFEPIEIVYIDRNGNEHLVDLTMLMHREGVGGFIKSSGSVVDPATFTGPYLQDIVDIFGGYTEEDALEIMATDRYRMTFTKEQAQGHIEIYDRDFNTLSVGPTDVMVAIESKSEEMNYGMPRLVFTTPDTPIITHGHFWIRDIAEIKVVPSVIEWTLSLTGYGEYVCDRSTFESVANCHVSPHPPQVFEQENSDGQMDVYEGVALWVMISTVDGNDLPSGHYMVNRELAQQGYTVQIYAEDGFMVELTSDEIYYNNDIILAYRKNGAPLLDEDGPLQLVGEGLPTRRHAIKNIERIELVGLP</sequence>
<dbReference type="RefSeq" id="WP_069644184.1">
    <property type="nucleotide sequence ID" value="NZ_MIJE01000034.1"/>
</dbReference>
<dbReference type="Proteomes" id="UP000094296">
    <property type="component" value="Unassembled WGS sequence"/>
</dbReference>
<organism evidence="3 4">
    <name type="scientific">Desulfuribacillus alkaliarsenatis</name>
    <dbReference type="NCBI Taxonomy" id="766136"/>
    <lineage>
        <taxon>Bacteria</taxon>
        <taxon>Bacillati</taxon>
        <taxon>Bacillota</taxon>
        <taxon>Desulfuribacillia</taxon>
        <taxon>Desulfuribacillales</taxon>
        <taxon>Desulfuribacillaceae</taxon>
        <taxon>Desulfuribacillus</taxon>
    </lineage>
</organism>
<dbReference type="SUPFAM" id="SSF56524">
    <property type="entry name" value="Oxidoreductase molybdopterin-binding domain"/>
    <property type="match status" value="1"/>
</dbReference>
<evidence type="ECO:0000256" key="1">
    <source>
        <dbReference type="SAM" id="MobiDB-lite"/>
    </source>
</evidence>
<feature type="signal peptide" evidence="2">
    <location>
        <begin position="1"/>
        <end position="20"/>
    </location>
</feature>
<keyword evidence="2" id="KW-0732">Signal</keyword>
<evidence type="ECO:0000313" key="3">
    <source>
        <dbReference type="EMBL" id="OEF95911.1"/>
    </source>
</evidence>
<accession>A0A1E5FZB3</accession>
<dbReference type="PROSITE" id="PS51257">
    <property type="entry name" value="PROKAR_LIPOPROTEIN"/>
    <property type="match status" value="1"/>
</dbReference>
<keyword evidence="4" id="KW-1185">Reference proteome</keyword>
<evidence type="ECO:0000256" key="2">
    <source>
        <dbReference type="SAM" id="SignalP"/>
    </source>
</evidence>
<name>A0A1E5FZB3_9FIRM</name>
<dbReference type="Gene3D" id="3.90.420.10">
    <property type="entry name" value="Oxidoreductase, molybdopterin-binding domain"/>
    <property type="match status" value="1"/>
</dbReference>
<feature type="compositionally biased region" description="Polar residues" evidence="1">
    <location>
        <begin position="29"/>
        <end position="38"/>
    </location>
</feature>
<proteinExistence type="predicted"/>
<dbReference type="AlphaFoldDB" id="A0A1E5FZB3"/>
<reference evidence="3 4" key="1">
    <citation type="submission" date="2016-09" db="EMBL/GenBank/DDBJ databases">
        <title>Draft genome sequence for the type strain of Desulfuribacillus alkaliarsenatis AHT28, an obligately anaerobic, sulfidogenic bacterium isolated from Russian soda lake sediments.</title>
        <authorList>
            <person name="Abin C.A."/>
            <person name="Hollibaugh J.T."/>
        </authorList>
    </citation>
    <scope>NUCLEOTIDE SEQUENCE [LARGE SCALE GENOMIC DNA]</scope>
    <source>
        <strain evidence="3 4">AHT28</strain>
    </source>
</reference>
<dbReference type="STRING" id="766136.BHF68_11005"/>
<evidence type="ECO:0008006" key="5">
    <source>
        <dbReference type="Google" id="ProtNLM"/>
    </source>
</evidence>
<protein>
    <recommendedName>
        <fullName evidence="5">Oxidoreductase molybdopterin-binding domain-containing protein</fullName>
    </recommendedName>
</protein>
<feature type="region of interest" description="Disordered" evidence="1">
    <location>
        <begin position="29"/>
        <end position="52"/>
    </location>
</feature>
<dbReference type="EMBL" id="MIJE01000034">
    <property type="protein sequence ID" value="OEF95911.1"/>
    <property type="molecule type" value="Genomic_DNA"/>
</dbReference>
<feature type="chain" id="PRO_5038375240" description="Oxidoreductase molybdopterin-binding domain-containing protein" evidence="2">
    <location>
        <begin position="21"/>
        <end position="357"/>
    </location>
</feature>